<keyword evidence="8" id="KW-1185">Reference proteome</keyword>
<gene>
    <name evidence="5" type="ORF">JXQ802_LOCUS48066</name>
    <name evidence="6" type="ORF">OTI717_LOCUS26606</name>
    <name evidence="2" type="ORF">PYM288_LOCUS32100</name>
    <name evidence="3" type="ORF">RFH988_LOCUS32317</name>
    <name evidence="4" type="ORF">SEV965_LOCUS34279</name>
</gene>
<evidence type="ECO:0000313" key="4">
    <source>
        <dbReference type="EMBL" id="CAF1463398.1"/>
    </source>
</evidence>
<name>A0A815GUL5_9BILA</name>
<protein>
    <recommendedName>
        <fullName evidence="9">Reverse transcriptase domain-containing protein</fullName>
    </recommendedName>
</protein>
<dbReference type="EMBL" id="CAJNOL010005036">
    <property type="protein sequence ID" value="CAF1598896.1"/>
    <property type="molecule type" value="Genomic_DNA"/>
</dbReference>
<dbReference type="EMBL" id="CAJOAX010005638">
    <property type="protein sequence ID" value="CAF3955328.1"/>
    <property type="molecule type" value="Genomic_DNA"/>
</dbReference>
<dbReference type="Proteomes" id="UP000663882">
    <property type="component" value="Unassembled WGS sequence"/>
</dbReference>
<dbReference type="Proteomes" id="UP000663823">
    <property type="component" value="Unassembled WGS sequence"/>
</dbReference>
<reference evidence="2" key="1">
    <citation type="submission" date="2021-02" db="EMBL/GenBank/DDBJ databases">
        <authorList>
            <person name="Nowell W R."/>
        </authorList>
    </citation>
    <scope>NUCLEOTIDE SEQUENCE</scope>
</reference>
<evidence type="ECO:0000313" key="3">
    <source>
        <dbReference type="EMBL" id="CAF1351301.1"/>
    </source>
</evidence>
<feature type="region of interest" description="Disordered" evidence="1">
    <location>
        <begin position="1"/>
        <end position="36"/>
    </location>
</feature>
<dbReference type="Proteomes" id="UP000663870">
    <property type="component" value="Unassembled WGS sequence"/>
</dbReference>
<dbReference type="PANTHER" id="PTHR21301:SF10">
    <property type="entry name" value="REVERSE TRANSCRIPTASE DOMAIN-CONTAINING PROTEIN"/>
    <property type="match status" value="1"/>
</dbReference>
<sequence length="642" mass="76216">MNDMSMIFDDEQDDEEWTSTDDDDDDDDGDDDDDDGWILYDDNYCEDEGNKLSYHHREPEELKDLDWNALPNFIHHLDYNQLKIHERQKAHAENRTLLSIRRKMIADKLICRLPYKGTEYYITSKKNFQQKETDYMKRTGAYKLIHILTGAHRNVSRTFLANIVEQVKMKLHNLFDSKCISEVHCNKMNIDRLSVRMHYLYFVPETHKEGIPVQPIMICNDGPTMNIVRYITPLLWSIFDRATNCRRFSNGAIDAIHAIEHYAQIGHLKSRALFVTFNMDDLMSTFSHDQTIAALKYFLVEYLSDQKLDGLTIDTILELVHLVLNNQFYVYNYALYQQIHGGASGLPLTMFLAFINVFYGQHRDIVKLMKEKNEFFGRYREQAILTWHESEDEFRTLFNQGAINTEHTRNIAKMFIGSTVHFHDLEIRHVKNGMLESKVYYDKDIDSRLPNVSDEPPIENKSKHLHAALYRAVRCCSDVEKFDRERLHIEVSFLTSGFTPEFIHSGMERFYQEFGISGKFFPSLLNDNEYGHLRQRIIQDVELQMELKQQRERQKQHTLFIPRLRYLDQKRQDVFKARFQDWWKKYYGNEPKTKHIQIKWIERTSTRLENSDILINKRPPLHLLTLLKHDQNKKSYRPIDGL</sequence>
<accession>A0A815GUL5</accession>
<feature type="compositionally biased region" description="Acidic residues" evidence="1">
    <location>
        <begin position="8"/>
        <end position="36"/>
    </location>
</feature>
<dbReference type="AlphaFoldDB" id="A0A815GUL5"/>
<dbReference type="Proteomes" id="UP000663854">
    <property type="component" value="Unassembled WGS sequence"/>
</dbReference>
<evidence type="ECO:0000313" key="2">
    <source>
        <dbReference type="EMBL" id="CAF1345174.1"/>
    </source>
</evidence>
<evidence type="ECO:0000313" key="8">
    <source>
        <dbReference type="Proteomes" id="UP000663870"/>
    </source>
</evidence>
<dbReference type="OrthoDB" id="9989728at2759"/>
<evidence type="ECO:0008006" key="9">
    <source>
        <dbReference type="Google" id="ProtNLM"/>
    </source>
</evidence>
<dbReference type="EMBL" id="CAJNOH010003680">
    <property type="protein sequence ID" value="CAF1345174.1"/>
    <property type="molecule type" value="Genomic_DNA"/>
</dbReference>
<dbReference type="Proteomes" id="UP000663889">
    <property type="component" value="Unassembled WGS sequence"/>
</dbReference>
<organism evidence="2 7">
    <name type="scientific">Rotaria sordida</name>
    <dbReference type="NCBI Taxonomy" id="392033"/>
    <lineage>
        <taxon>Eukaryota</taxon>
        <taxon>Metazoa</taxon>
        <taxon>Spiralia</taxon>
        <taxon>Gnathifera</taxon>
        <taxon>Rotifera</taxon>
        <taxon>Eurotatoria</taxon>
        <taxon>Bdelloidea</taxon>
        <taxon>Philodinida</taxon>
        <taxon>Philodinidae</taxon>
        <taxon>Rotaria</taxon>
    </lineage>
</organism>
<evidence type="ECO:0000256" key="1">
    <source>
        <dbReference type="SAM" id="MobiDB-lite"/>
    </source>
</evidence>
<dbReference type="PANTHER" id="PTHR21301">
    <property type="entry name" value="REVERSE TRANSCRIPTASE"/>
    <property type="match status" value="1"/>
</dbReference>
<evidence type="ECO:0000313" key="7">
    <source>
        <dbReference type="Proteomes" id="UP000663854"/>
    </source>
</evidence>
<dbReference type="EMBL" id="CAJNOO010003709">
    <property type="protein sequence ID" value="CAF1351301.1"/>
    <property type="molecule type" value="Genomic_DNA"/>
</dbReference>
<evidence type="ECO:0000313" key="5">
    <source>
        <dbReference type="EMBL" id="CAF1598896.1"/>
    </source>
</evidence>
<evidence type="ECO:0000313" key="6">
    <source>
        <dbReference type="EMBL" id="CAF3955328.1"/>
    </source>
</evidence>
<proteinExistence type="predicted"/>
<dbReference type="EMBL" id="CAJNOU010005016">
    <property type="protein sequence ID" value="CAF1463398.1"/>
    <property type="molecule type" value="Genomic_DNA"/>
</dbReference>
<comment type="caution">
    <text evidence="2">The sequence shown here is derived from an EMBL/GenBank/DDBJ whole genome shotgun (WGS) entry which is preliminary data.</text>
</comment>